<evidence type="ECO:0000313" key="12">
    <source>
        <dbReference type="Proteomes" id="UP000032300"/>
    </source>
</evidence>
<dbReference type="Proteomes" id="UP000032300">
    <property type="component" value="Chromosome"/>
</dbReference>
<name>A0A7U4LF61_9SPHN</name>
<feature type="transmembrane region" description="Helical" evidence="10">
    <location>
        <begin position="88"/>
        <end position="107"/>
    </location>
</feature>
<dbReference type="InterPro" id="IPR006419">
    <property type="entry name" value="NMN_transpt_PnuC"/>
</dbReference>
<feature type="transmembrane region" description="Helical" evidence="10">
    <location>
        <begin position="162"/>
        <end position="179"/>
    </location>
</feature>
<evidence type="ECO:0000256" key="5">
    <source>
        <dbReference type="ARBA" id="ARBA00022448"/>
    </source>
</evidence>
<gene>
    <name evidence="11" type="ORF">TS85_10650</name>
</gene>
<evidence type="ECO:0000256" key="2">
    <source>
        <dbReference type="ARBA" id="ARBA00004651"/>
    </source>
</evidence>
<evidence type="ECO:0000256" key="1">
    <source>
        <dbReference type="ARBA" id="ARBA00002672"/>
    </source>
</evidence>
<comment type="function">
    <text evidence="1">Required for nicotinamide riboside transport across the inner membrane.</text>
</comment>
<feature type="transmembrane region" description="Helical" evidence="10">
    <location>
        <begin position="48"/>
        <end position="67"/>
    </location>
</feature>
<evidence type="ECO:0000256" key="3">
    <source>
        <dbReference type="ARBA" id="ARBA00006669"/>
    </source>
</evidence>
<reference evidence="11 12" key="2">
    <citation type="submission" date="2015-02" db="EMBL/GenBank/DDBJ databases">
        <title>The complete genome of Sphingomonas hengshuiensis sp. WHSC-8 isolated from soil of Hengshui Lake.</title>
        <authorList>
            <person name="Wei S."/>
            <person name="Guo J."/>
            <person name="Su C."/>
            <person name="Wu R."/>
            <person name="Zhang Z."/>
            <person name="Liang K."/>
            <person name="Li H."/>
            <person name="Wang T."/>
            <person name="Liu H."/>
            <person name="Zhang C."/>
            <person name="Li Z."/>
            <person name="Wang Q."/>
            <person name="Meng J."/>
        </authorList>
    </citation>
    <scope>NUCLEOTIDE SEQUENCE [LARGE SCALE GENOMIC DNA]</scope>
    <source>
        <strain evidence="11 12">WHSC-8</strain>
    </source>
</reference>
<evidence type="ECO:0000256" key="10">
    <source>
        <dbReference type="SAM" id="Phobius"/>
    </source>
</evidence>
<accession>A0A7U4LF61</accession>
<comment type="similarity">
    <text evidence="3">Belongs to the nicotinamide ribonucleoside (NR) uptake permease (TC 4.B.1) family.</text>
</comment>
<sequence>MSPIEIAASALGLINVVLVVRRSIWNYPFALAMVALYGWIFFGERLYSDALLQIFFFVVNLYGWSNWARSRAESGEVRVVRLSARARTAWLAGCAVCTAGWGALMHATTDAAWPWWDGTIAVLSVVAQVLQSRRAIESWALWIAIDLLAVPLFAIKGLWLTAALYLVFLALSVVGLIEWRRAERRA</sequence>
<evidence type="ECO:0000313" key="11">
    <source>
        <dbReference type="EMBL" id="AJP72147.1"/>
    </source>
</evidence>
<dbReference type="PANTHER" id="PTHR36122:SF2">
    <property type="entry name" value="NICOTINAMIDE RIBOSIDE TRANSPORTER PNUC"/>
    <property type="match status" value="1"/>
</dbReference>
<reference evidence="11 12" key="1">
    <citation type="journal article" date="2015" name="Int. J. Syst. Evol. Microbiol.">
        <title>Sphingomonas hengshuiensis sp. nov., isolated from lake wetland.</title>
        <authorList>
            <person name="Wei S."/>
            <person name="Wang T."/>
            <person name="Liu H."/>
            <person name="Zhang C."/>
            <person name="Guo J."/>
            <person name="Wang Q."/>
            <person name="Liang K."/>
            <person name="Zhang Z."/>
        </authorList>
    </citation>
    <scope>NUCLEOTIDE SEQUENCE [LARGE SCALE GENOMIC DNA]</scope>
    <source>
        <strain evidence="11 12">WHSC-8</strain>
    </source>
</reference>
<organism evidence="11 12">
    <name type="scientific">Sphingomonas hengshuiensis</name>
    <dbReference type="NCBI Taxonomy" id="1609977"/>
    <lineage>
        <taxon>Bacteria</taxon>
        <taxon>Pseudomonadati</taxon>
        <taxon>Pseudomonadota</taxon>
        <taxon>Alphaproteobacteria</taxon>
        <taxon>Sphingomonadales</taxon>
        <taxon>Sphingomonadaceae</taxon>
        <taxon>Sphingomonas</taxon>
    </lineage>
</organism>
<dbReference type="OrthoDB" id="9791248at2"/>
<feature type="transmembrane region" description="Helical" evidence="10">
    <location>
        <begin position="24"/>
        <end position="42"/>
    </location>
</feature>
<protein>
    <recommendedName>
        <fullName evidence="4">Nicotinamide riboside transporter PnuC</fullName>
    </recommendedName>
</protein>
<proteinExistence type="inferred from homology"/>
<keyword evidence="9 10" id="KW-0472">Membrane</keyword>
<keyword evidence="8 10" id="KW-1133">Transmembrane helix</keyword>
<dbReference type="EMBL" id="CP010836">
    <property type="protein sequence ID" value="AJP72147.1"/>
    <property type="molecule type" value="Genomic_DNA"/>
</dbReference>
<keyword evidence="7 10" id="KW-0812">Transmembrane</keyword>
<dbReference type="GO" id="GO:0034257">
    <property type="term" value="F:nicotinamide riboside transmembrane transporter activity"/>
    <property type="evidence" value="ECO:0007669"/>
    <property type="project" value="InterPro"/>
</dbReference>
<dbReference type="KEGG" id="sphi:TS85_10650"/>
<dbReference type="GO" id="GO:0005886">
    <property type="term" value="C:plasma membrane"/>
    <property type="evidence" value="ECO:0007669"/>
    <property type="project" value="UniProtKB-SubCell"/>
</dbReference>
<keyword evidence="5" id="KW-0813">Transport</keyword>
<dbReference type="RefSeq" id="WP_044332093.1">
    <property type="nucleotide sequence ID" value="NZ_CP010836.1"/>
</dbReference>
<keyword evidence="6" id="KW-1003">Cell membrane</keyword>
<evidence type="ECO:0000256" key="9">
    <source>
        <dbReference type="ARBA" id="ARBA00023136"/>
    </source>
</evidence>
<evidence type="ECO:0000256" key="4">
    <source>
        <dbReference type="ARBA" id="ARBA00017522"/>
    </source>
</evidence>
<evidence type="ECO:0000256" key="6">
    <source>
        <dbReference type="ARBA" id="ARBA00022475"/>
    </source>
</evidence>
<keyword evidence="12" id="KW-1185">Reference proteome</keyword>
<dbReference type="PANTHER" id="PTHR36122">
    <property type="entry name" value="NICOTINAMIDE RIBOSIDE TRANSPORTER PNUC"/>
    <property type="match status" value="1"/>
</dbReference>
<dbReference type="NCBIfam" id="TIGR01528">
    <property type="entry name" value="NMN_trans_PnuC"/>
    <property type="match status" value="1"/>
</dbReference>
<dbReference type="AlphaFoldDB" id="A0A7U4LF61"/>
<comment type="subcellular location">
    <subcellularLocation>
        <location evidence="2">Cell membrane</location>
        <topology evidence="2">Multi-pass membrane protein</topology>
    </subcellularLocation>
</comment>
<evidence type="ECO:0000256" key="8">
    <source>
        <dbReference type="ARBA" id="ARBA00022989"/>
    </source>
</evidence>
<dbReference type="Pfam" id="PF04973">
    <property type="entry name" value="NMN_transporter"/>
    <property type="match status" value="1"/>
</dbReference>
<evidence type="ECO:0000256" key="7">
    <source>
        <dbReference type="ARBA" id="ARBA00022692"/>
    </source>
</evidence>